<comment type="caution">
    <text evidence="1">The sequence shown here is derived from an EMBL/GenBank/DDBJ whole genome shotgun (WGS) entry which is preliminary data.</text>
</comment>
<evidence type="ECO:0000313" key="2">
    <source>
        <dbReference type="Proteomes" id="UP001055172"/>
    </source>
</evidence>
<dbReference type="Proteomes" id="UP001055172">
    <property type="component" value="Unassembled WGS sequence"/>
</dbReference>
<dbReference type="EMBL" id="BPPX01000040">
    <property type="protein sequence ID" value="GJC89320.1"/>
    <property type="molecule type" value="Genomic_DNA"/>
</dbReference>
<organism evidence="1 2">
    <name type="scientific">Colletotrichum liriopes</name>
    <dbReference type="NCBI Taxonomy" id="708192"/>
    <lineage>
        <taxon>Eukaryota</taxon>
        <taxon>Fungi</taxon>
        <taxon>Dikarya</taxon>
        <taxon>Ascomycota</taxon>
        <taxon>Pezizomycotina</taxon>
        <taxon>Sordariomycetes</taxon>
        <taxon>Hypocreomycetidae</taxon>
        <taxon>Glomerellales</taxon>
        <taxon>Glomerellaceae</taxon>
        <taxon>Colletotrichum</taxon>
        <taxon>Colletotrichum spaethianum species complex</taxon>
    </lineage>
</organism>
<dbReference type="AlphaFoldDB" id="A0AA37LXN8"/>
<evidence type="ECO:0000313" key="1">
    <source>
        <dbReference type="EMBL" id="GJC89320.1"/>
    </source>
</evidence>
<name>A0AA37LXN8_9PEZI</name>
<gene>
    <name evidence="1" type="ORF">ColLi_12158</name>
</gene>
<reference evidence="1 2" key="1">
    <citation type="submission" date="2021-07" db="EMBL/GenBank/DDBJ databases">
        <title>Genome data of Colletotrichum spaethianum.</title>
        <authorList>
            <person name="Utami Y.D."/>
            <person name="Hiruma K."/>
        </authorList>
    </citation>
    <scope>NUCLEOTIDE SEQUENCE [LARGE SCALE GENOMIC DNA]</scope>
    <source>
        <strain evidence="1 2">MAFF 242679</strain>
    </source>
</reference>
<sequence>MAVRFYHDNFASHHSFFAYINELCLHGSLSPNSRKESDRRLSHYAAGEDTVSSINTNAVA</sequence>
<proteinExistence type="predicted"/>
<protein>
    <submittedName>
        <fullName evidence="1">Uncharacterized protein</fullName>
    </submittedName>
</protein>
<keyword evidence="2" id="KW-1185">Reference proteome</keyword>
<accession>A0AA37LXN8</accession>